<organism evidence="1 2">
    <name type="scientific">Sphingobacterium thalpophilum</name>
    <dbReference type="NCBI Taxonomy" id="259"/>
    <lineage>
        <taxon>Bacteria</taxon>
        <taxon>Pseudomonadati</taxon>
        <taxon>Bacteroidota</taxon>
        <taxon>Sphingobacteriia</taxon>
        <taxon>Sphingobacteriales</taxon>
        <taxon>Sphingobacteriaceae</taxon>
        <taxon>Sphingobacterium</taxon>
    </lineage>
</organism>
<name>A0ACD5C066_9SPHI</name>
<evidence type="ECO:0000313" key="2">
    <source>
        <dbReference type="Proteomes" id="UP001485301"/>
    </source>
</evidence>
<sequence length="57" mass="6703">MVKNKKDRVQEQEKDDTIIEKNERPTVFSFVAKMYLEILALLALLITYIVYTCLIIP</sequence>
<protein>
    <submittedName>
        <fullName evidence="1">Uncharacterized protein</fullName>
    </submittedName>
</protein>
<keyword evidence="2" id="KW-1185">Reference proteome</keyword>
<evidence type="ECO:0000313" key="1">
    <source>
        <dbReference type="EMBL" id="WZN55174.1"/>
    </source>
</evidence>
<proteinExistence type="predicted"/>
<reference evidence="1" key="1">
    <citation type="submission" date="2024-04" db="EMBL/GenBank/DDBJ databases">
        <title>Complete genome sequence of Sphingobacterium thalpophiium BAA-1094.</title>
        <authorList>
            <person name="Adaikpoh B.I."/>
        </authorList>
    </citation>
    <scope>NUCLEOTIDE SEQUENCE</scope>
    <source>
        <strain evidence="1">BAA-1094</strain>
    </source>
</reference>
<dbReference type="Proteomes" id="UP001485301">
    <property type="component" value="Chromosome"/>
</dbReference>
<dbReference type="EMBL" id="CP151087">
    <property type="protein sequence ID" value="WZN55174.1"/>
    <property type="molecule type" value="Genomic_DNA"/>
</dbReference>
<accession>A0ACD5C066</accession>
<gene>
    <name evidence="1" type="ORF">AACH28_21490</name>
</gene>